<dbReference type="Gene3D" id="3.30.1120.170">
    <property type="match status" value="1"/>
</dbReference>
<dbReference type="PIRSF" id="PIRSF005091">
    <property type="entry name" value="Mmb_sulf_HI1246"/>
    <property type="match status" value="1"/>
</dbReference>
<evidence type="ECO:0000256" key="8">
    <source>
        <dbReference type="SAM" id="Phobius"/>
    </source>
</evidence>
<proteinExistence type="inferred from homology"/>
<evidence type="ECO:0000313" key="10">
    <source>
        <dbReference type="EMBL" id="GAA0724009.1"/>
    </source>
</evidence>
<comment type="similarity">
    <text evidence="3">Belongs to the LTA synthase family.</text>
</comment>
<keyword evidence="11" id="KW-1185">Reference proteome</keyword>
<accession>A0ABN1IYI2</accession>
<keyword evidence="5 8" id="KW-0812">Transmembrane</keyword>
<gene>
    <name evidence="10" type="ORF">GCM10008905_17360</name>
</gene>
<evidence type="ECO:0000256" key="4">
    <source>
        <dbReference type="ARBA" id="ARBA00022475"/>
    </source>
</evidence>
<comment type="subcellular location">
    <subcellularLocation>
        <location evidence="1">Cell membrane</location>
        <topology evidence="1">Multi-pass membrane protein</topology>
    </subcellularLocation>
</comment>
<comment type="pathway">
    <text evidence="2">Cell wall biogenesis; lipoteichoic acid biosynthesis.</text>
</comment>
<keyword evidence="6 8" id="KW-1133">Transmembrane helix</keyword>
<feature type="transmembrane region" description="Helical" evidence="8">
    <location>
        <begin position="121"/>
        <end position="141"/>
    </location>
</feature>
<evidence type="ECO:0000256" key="2">
    <source>
        <dbReference type="ARBA" id="ARBA00004936"/>
    </source>
</evidence>
<comment type="caution">
    <text evidence="10">The sequence shown here is derived from an EMBL/GenBank/DDBJ whole genome shotgun (WGS) entry which is preliminary data.</text>
</comment>
<feature type="transmembrane region" description="Helical" evidence="8">
    <location>
        <begin position="49"/>
        <end position="66"/>
    </location>
</feature>
<sequence>MENSNINSSKIFKFNYAFILLKTILFILLISSDKGTSIYNLTFHSMPPIMVYLAFISIYLSFSFLFSKVYHPLSNIVLNGCLSIIYIGDLWYYRSNHSFLNYHMFKITGNLENLGDSILAMFRPIDILFIIDIFILCYIFYKSRSQYRNFRKNISSFLLLSLIPTLYLGYAHYKIDILDKGYSNQMLFKRSWAQNQTMASLTPIGYHIFDFYNYYKDSKPYIMSTEEKETLSNWINKKAEPFPENKYKGLLKGKNLILLQVESLENFVIKLKVDGEEITPNLNNLLTNSIYFDNFHEQTHNGTTSDGELLANTSLYPLRVGSTFFRYPNNTYINSLPNIMSRLGYKTLAAHPDKGSYWNWLNSLKSIGFEECYDVSYFNIDEVIGLGLSDKSFLKQLSSLLTKQPTPFYSFSITLTSHSPFFIPEELKELNLSPKLEESKLGKYLQSIRYTDSQIGEFITNLDKEGLLDSSILVIYGDHEGVHKFFSDEISSISKDYDIKNNNLEVPFIIYSKDLKGETLSTIGGQVDILPTLSHLIGAETEDYMYTSIGRNLLNTKESFVITSKGEYIGDSNVKEEIDFRIKGLDYSDKIIRGNFFKE</sequence>
<dbReference type="CDD" id="cd16015">
    <property type="entry name" value="LTA_synthase"/>
    <property type="match status" value="1"/>
</dbReference>
<feature type="transmembrane region" description="Helical" evidence="8">
    <location>
        <begin position="73"/>
        <end position="93"/>
    </location>
</feature>
<dbReference type="PANTHER" id="PTHR47371">
    <property type="entry name" value="LIPOTEICHOIC ACID SYNTHASE"/>
    <property type="match status" value="1"/>
</dbReference>
<dbReference type="Gene3D" id="3.40.720.10">
    <property type="entry name" value="Alkaline Phosphatase, subunit A"/>
    <property type="match status" value="1"/>
</dbReference>
<dbReference type="PANTHER" id="PTHR47371:SF3">
    <property type="entry name" value="PHOSPHOGLYCEROL TRANSFERASE I"/>
    <property type="match status" value="1"/>
</dbReference>
<organism evidence="10 11">
    <name type="scientific">Clostridium malenominatum</name>
    <dbReference type="NCBI Taxonomy" id="1539"/>
    <lineage>
        <taxon>Bacteria</taxon>
        <taxon>Bacillati</taxon>
        <taxon>Bacillota</taxon>
        <taxon>Clostridia</taxon>
        <taxon>Eubacteriales</taxon>
        <taxon>Clostridiaceae</taxon>
        <taxon>Clostridium</taxon>
    </lineage>
</organism>
<feature type="transmembrane region" description="Helical" evidence="8">
    <location>
        <begin position="12"/>
        <end position="29"/>
    </location>
</feature>
<evidence type="ECO:0000256" key="1">
    <source>
        <dbReference type="ARBA" id="ARBA00004651"/>
    </source>
</evidence>
<reference evidence="10 11" key="1">
    <citation type="journal article" date="2019" name="Int. J. Syst. Evol. Microbiol.">
        <title>The Global Catalogue of Microorganisms (GCM) 10K type strain sequencing project: providing services to taxonomists for standard genome sequencing and annotation.</title>
        <authorList>
            <consortium name="The Broad Institute Genomics Platform"/>
            <consortium name="The Broad Institute Genome Sequencing Center for Infectious Disease"/>
            <person name="Wu L."/>
            <person name="Ma J."/>
        </authorList>
    </citation>
    <scope>NUCLEOTIDE SEQUENCE [LARGE SCALE GENOMIC DNA]</scope>
    <source>
        <strain evidence="10 11">JCM 1405</strain>
    </source>
</reference>
<name>A0ABN1IYI2_9CLOT</name>
<dbReference type="EMBL" id="BAAACF010000001">
    <property type="protein sequence ID" value="GAA0724009.1"/>
    <property type="molecule type" value="Genomic_DNA"/>
</dbReference>
<evidence type="ECO:0000259" key="9">
    <source>
        <dbReference type="Pfam" id="PF00884"/>
    </source>
</evidence>
<dbReference type="SUPFAM" id="SSF53649">
    <property type="entry name" value="Alkaline phosphatase-like"/>
    <property type="match status" value="1"/>
</dbReference>
<dbReference type="Proteomes" id="UP001500339">
    <property type="component" value="Unassembled WGS sequence"/>
</dbReference>
<feature type="transmembrane region" description="Helical" evidence="8">
    <location>
        <begin position="153"/>
        <end position="173"/>
    </location>
</feature>
<evidence type="ECO:0000313" key="11">
    <source>
        <dbReference type="Proteomes" id="UP001500339"/>
    </source>
</evidence>
<dbReference type="Pfam" id="PF00884">
    <property type="entry name" value="Sulfatase"/>
    <property type="match status" value="1"/>
</dbReference>
<dbReference type="InterPro" id="IPR000917">
    <property type="entry name" value="Sulfatase_N"/>
</dbReference>
<evidence type="ECO:0000256" key="6">
    <source>
        <dbReference type="ARBA" id="ARBA00022989"/>
    </source>
</evidence>
<dbReference type="InterPro" id="IPR012160">
    <property type="entry name" value="LtaS-like"/>
</dbReference>
<evidence type="ECO:0000256" key="7">
    <source>
        <dbReference type="ARBA" id="ARBA00023136"/>
    </source>
</evidence>
<protein>
    <submittedName>
        <fullName evidence="10">LTA synthase family protein</fullName>
    </submittedName>
</protein>
<evidence type="ECO:0000256" key="3">
    <source>
        <dbReference type="ARBA" id="ARBA00009983"/>
    </source>
</evidence>
<dbReference type="InterPro" id="IPR050448">
    <property type="entry name" value="OpgB/LTA_synthase_biosynth"/>
</dbReference>
<dbReference type="InterPro" id="IPR017850">
    <property type="entry name" value="Alkaline_phosphatase_core_sf"/>
</dbReference>
<feature type="domain" description="Sulfatase N-terminal" evidence="9">
    <location>
        <begin position="254"/>
        <end position="538"/>
    </location>
</feature>
<keyword evidence="4" id="KW-1003">Cell membrane</keyword>
<keyword evidence="7 8" id="KW-0472">Membrane</keyword>
<evidence type="ECO:0000256" key="5">
    <source>
        <dbReference type="ARBA" id="ARBA00022692"/>
    </source>
</evidence>